<dbReference type="EMBL" id="GL983845">
    <property type="protein sequence ID" value="EGR31572.1"/>
    <property type="molecule type" value="Genomic_DNA"/>
</dbReference>
<dbReference type="InterPro" id="IPR016161">
    <property type="entry name" value="Ald_DH/histidinol_DH"/>
</dbReference>
<proteinExistence type="inferred from homology"/>
<dbReference type="Gene3D" id="3.40.309.10">
    <property type="entry name" value="Aldehyde Dehydrogenase, Chain A, domain 2"/>
    <property type="match status" value="1"/>
</dbReference>
<dbReference type="Pfam" id="PF00171">
    <property type="entry name" value="Aldedh"/>
    <property type="match status" value="1"/>
</dbReference>
<dbReference type="OMA" id="GQLIMQY"/>
<dbReference type="AlphaFoldDB" id="G0QT78"/>
<dbReference type="Proteomes" id="UP000008983">
    <property type="component" value="Unassembled WGS sequence"/>
</dbReference>
<name>G0QT78_ICHMU</name>
<dbReference type="STRING" id="857967.G0QT78"/>
<feature type="active site" evidence="3">
    <location>
        <position position="259"/>
    </location>
</feature>
<dbReference type="RefSeq" id="XP_004035058.1">
    <property type="nucleotide sequence ID" value="XM_004035010.1"/>
</dbReference>
<organism evidence="6 7">
    <name type="scientific">Ichthyophthirius multifiliis</name>
    <name type="common">White spot disease agent</name>
    <name type="synonym">Ich</name>
    <dbReference type="NCBI Taxonomy" id="5932"/>
    <lineage>
        <taxon>Eukaryota</taxon>
        <taxon>Sar</taxon>
        <taxon>Alveolata</taxon>
        <taxon>Ciliophora</taxon>
        <taxon>Intramacronucleata</taxon>
        <taxon>Oligohymenophorea</taxon>
        <taxon>Hymenostomatida</taxon>
        <taxon>Ophryoglenina</taxon>
        <taxon>Ichthyophthirius</taxon>
    </lineage>
</organism>
<keyword evidence="2 4" id="KW-0560">Oxidoreductase</keyword>
<dbReference type="PROSITE" id="PS00687">
    <property type="entry name" value="ALDEHYDE_DEHYDR_GLU"/>
    <property type="match status" value="1"/>
</dbReference>
<dbReference type="PANTHER" id="PTHR11699">
    <property type="entry name" value="ALDEHYDE DEHYDROGENASE-RELATED"/>
    <property type="match status" value="1"/>
</dbReference>
<dbReference type="FunFam" id="3.40.605.10:FF:000001">
    <property type="entry name" value="Aldehyde dehydrogenase 1"/>
    <property type="match status" value="1"/>
</dbReference>
<dbReference type="InterPro" id="IPR029510">
    <property type="entry name" value="Ald_DH_CS_GLU"/>
</dbReference>
<gene>
    <name evidence="6" type="ORF">IMG5_106650</name>
</gene>
<dbReference type="GO" id="GO:0016620">
    <property type="term" value="F:oxidoreductase activity, acting on the aldehyde or oxo group of donors, NAD or NADP as acceptor"/>
    <property type="evidence" value="ECO:0007669"/>
    <property type="project" value="InterPro"/>
</dbReference>
<accession>G0QT78</accession>
<dbReference type="InterPro" id="IPR016163">
    <property type="entry name" value="Ald_DH_C"/>
</dbReference>
<evidence type="ECO:0000313" key="6">
    <source>
        <dbReference type="EMBL" id="EGR31572.1"/>
    </source>
</evidence>
<feature type="domain" description="Aldehyde dehydrogenase" evidence="5">
    <location>
        <begin position="24"/>
        <end position="483"/>
    </location>
</feature>
<evidence type="ECO:0000256" key="4">
    <source>
        <dbReference type="RuleBase" id="RU003345"/>
    </source>
</evidence>
<dbReference type="SUPFAM" id="SSF53720">
    <property type="entry name" value="ALDH-like"/>
    <property type="match status" value="1"/>
</dbReference>
<protein>
    <recommendedName>
        <fullName evidence="5">Aldehyde dehydrogenase domain-containing protein</fullName>
    </recommendedName>
</protein>
<dbReference type="eggNOG" id="KOG2450">
    <property type="taxonomic scope" value="Eukaryota"/>
</dbReference>
<dbReference type="OrthoDB" id="423271at2759"/>
<evidence type="ECO:0000259" key="5">
    <source>
        <dbReference type="Pfam" id="PF00171"/>
    </source>
</evidence>
<evidence type="ECO:0000256" key="3">
    <source>
        <dbReference type="PROSITE-ProRule" id="PRU10007"/>
    </source>
</evidence>
<reference evidence="6 7" key="1">
    <citation type="submission" date="2011-07" db="EMBL/GenBank/DDBJ databases">
        <authorList>
            <person name="Coyne R."/>
            <person name="Brami D."/>
            <person name="Johnson J."/>
            <person name="Hostetler J."/>
            <person name="Hannick L."/>
            <person name="Clark T."/>
            <person name="Cassidy-Hanley D."/>
            <person name="Inman J."/>
        </authorList>
    </citation>
    <scope>NUCLEOTIDE SEQUENCE [LARGE SCALE GENOMIC DNA]</scope>
    <source>
        <strain evidence="6 7">G5</strain>
    </source>
</reference>
<dbReference type="InterPro" id="IPR015590">
    <property type="entry name" value="Aldehyde_DH_dom"/>
</dbReference>
<dbReference type="FunFam" id="3.40.309.10:FF:000001">
    <property type="entry name" value="Mitochondrial aldehyde dehydrogenase 2"/>
    <property type="match status" value="1"/>
</dbReference>
<keyword evidence="7" id="KW-1185">Reference proteome</keyword>
<sequence length="487" mass="54316">MNNNNRFKKPTYFQTKLFINNQFVDGVKKTYIPVYNPATEEKICEISEGTEQDIELAIDAAAQAFKKWKKVAAAERSRLMMVLADLLEKHLDEFVALESLDNGKPLDQALFDIQEVVTSIRYYAGWADKLTGKTYQSSEDTLFYSRREPFGVVGLISPWNYPLMMCEWKFGPALATGNCIVHKPSEETPLTILRFAELIKEAGFPPGVFNIVPGYGNIAGEALARSQKVGKISFTGSTAVGRKILQASSETNLKKVALELGGKSPVIVCPSADLDKTIVAIWFAFTQNMGQSCDAGSRLLIHESIYDECLKRLIKMNESVIIGDAFDGANHGPQVNKIQFQRILQFIEETKNLKDVRVILGGERWGQKGYFIKPTIFANVDDNARIAQEEIFGPVLAVLKPWKTIEEVIERANNSSYGLACGIMSSNLTECELLAKEIDAGNVYINSYAISQRYMPFGGYKQSGFGRDGGEEGLLEYTQVKSVYYQL</sequence>
<evidence type="ECO:0000256" key="2">
    <source>
        <dbReference type="ARBA" id="ARBA00023002"/>
    </source>
</evidence>
<dbReference type="InterPro" id="IPR016162">
    <property type="entry name" value="Ald_DH_N"/>
</dbReference>
<evidence type="ECO:0000313" key="7">
    <source>
        <dbReference type="Proteomes" id="UP000008983"/>
    </source>
</evidence>
<evidence type="ECO:0000256" key="1">
    <source>
        <dbReference type="ARBA" id="ARBA00009986"/>
    </source>
</evidence>
<comment type="similarity">
    <text evidence="1 4">Belongs to the aldehyde dehydrogenase family.</text>
</comment>
<dbReference type="FunFam" id="3.40.605.10:FF:000026">
    <property type="entry name" value="Aldehyde dehydrogenase, putative"/>
    <property type="match status" value="1"/>
</dbReference>
<dbReference type="Gene3D" id="3.40.605.10">
    <property type="entry name" value="Aldehyde Dehydrogenase, Chain A, domain 1"/>
    <property type="match status" value="1"/>
</dbReference>
<dbReference type="InParanoid" id="G0QT78"/>
<dbReference type="GeneID" id="14907720"/>